<proteinExistence type="predicted"/>
<dbReference type="OrthoDB" id="5419315at2759"/>
<dbReference type="PROSITE" id="PS00463">
    <property type="entry name" value="ZN2_CY6_FUNGAL_1"/>
    <property type="match status" value="1"/>
</dbReference>
<dbReference type="GO" id="GO:0045944">
    <property type="term" value="P:positive regulation of transcription by RNA polymerase II"/>
    <property type="evidence" value="ECO:0007669"/>
    <property type="project" value="TreeGrafter"/>
</dbReference>
<keyword evidence="6" id="KW-1185">Reference proteome</keyword>
<dbReference type="Pfam" id="PF00172">
    <property type="entry name" value="Zn_clus"/>
    <property type="match status" value="1"/>
</dbReference>
<dbReference type="GO" id="GO:0000976">
    <property type="term" value="F:transcription cis-regulatory region binding"/>
    <property type="evidence" value="ECO:0007669"/>
    <property type="project" value="TreeGrafter"/>
</dbReference>
<reference evidence="5" key="1">
    <citation type="submission" date="2020-07" db="EMBL/GenBank/DDBJ databases">
        <title>Draft Genome Sequence of a Deep-Sea Yeast, Naganishia (Cryptococcus) liquefaciens strain N6.</title>
        <authorList>
            <person name="Han Y.W."/>
            <person name="Kajitani R."/>
            <person name="Morimoto H."/>
            <person name="Parhat M."/>
            <person name="Tsubouchi H."/>
            <person name="Bakenova O."/>
            <person name="Ogata M."/>
            <person name="Argunhan B."/>
            <person name="Aoki R."/>
            <person name="Kajiwara S."/>
            <person name="Itoh T."/>
            <person name="Iwasaki H."/>
        </authorList>
    </citation>
    <scope>NUCLEOTIDE SEQUENCE</scope>
    <source>
        <strain evidence="5">N6</strain>
    </source>
</reference>
<protein>
    <recommendedName>
        <fullName evidence="4">Zn(2)-C6 fungal-type domain-containing protein</fullName>
    </recommendedName>
</protein>
<dbReference type="InterPro" id="IPR036864">
    <property type="entry name" value="Zn2-C6_fun-type_DNA-bd_sf"/>
</dbReference>
<dbReference type="InterPro" id="IPR001138">
    <property type="entry name" value="Zn2Cys6_DnaBD"/>
</dbReference>
<evidence type="ECO:0000256" key="2">
    <source>
        <dbReference type="ARBA" id="ARBA00023242"/>
    </source>
</evidence>
<comment type="subcellular location">
    <subcellularLocation>
        <location evidence="1">Nucleus</location>
    </subcellularLocation>
</comment>
<evidence type="ECO:0000313" key="6">
    <source>
        <dbReference type="Proteomes" id="UP000620104"/>
    </source>
</evidence>
<dbReference type="SUPFAM" id="SSF57701">
    <property type="entry name" value="Zn2/Cys6 DNA-binding domain"/>
    <property type="match status" value="1"/>
</dbReference>
<feature type="region of interest" description="Disordered" evidence="3">
    <location>
        <begin position="81"/>
        <end position="110"/>
    </location>
</feature>
<dbReference type="Pfam" id="PF11951">
    <property type="entry name" value="Fungal_trans_2"/>
    <property type="match status" value="1"/>
</dbReference>
<dbReference type="PANTHER" id="PTHR37534:SF7">
    <property type="entry name" value="TRANSCRIPTIONAL ACTIVATOR PROTEIN UGA3"/>
    <property type="match status" value="1"/>
</dbReference>
<keyword evidence="2" id="KW-0539">Nucleus</keyword>
<dbReference type="CDD" id="cd00067">
    <property type="entry name" value="GAL4"/>
    <property type="match status" value="1"/>
</dbReference>
<evidence type="ECO:0000256" key="3">
    <source>
        <dbReference type="SAM" id="MobiDB-lite"/>
    </source>
</evidence>
<evidence type="ECO:0000313" key="5">
    <source>
        <dbReference type="EMBL" id="GHJ84875.1"/>
    </source>
</evidence>
<evidence type="ECO:0000259" key="4">
    <source>
        <dbReference type="PROSITE" id="PS50048"/>
    </source>
</evidence>
<feature type="domain" description="Zn(2)-C6 fungal-type" evidence="4">
    <location>
        <begin position="41"/>
        <end position="72"/>
    </location>
</feature>
<dbReference type="EMBL" id="BLZA01000009">
    <property type="protein sequence ID" value="GHJ84875.1"/>
    <property type="molecule type" value="Genomic_DNA"/>
</dbReference>
<dbReference type="InterPro" id="IPR021858">
    <property type="entry name" value="Fun_TF"/>
</dbReference>
<feature type="region of interest" description="Disordered" evidence="3">
    <location>
        <begin position="1"/>
        <end position="39"/>
    </location>
</feature>
<dbReference type="GO" id="GO:0005634">
    <property type="term" value="C:nucleus"/>
    <property type="evidence" value="ECO:0007669"/>
    <property type="project" value="UniProtKB-SubCell"/>
</dbReference>
<dbReference type="Proteomes" id="UP000620104">
    <property type="component" value="Unassembled WGS sequence"/>
</dbReference>
<organism evidence="5 6">
    <name type="scientific">Naganishia liquefaciens</name>
    <dbReference type="NCBI Taxonomy" id="104408"/>
    <lineage>
        <taxon>Eukaryota</taxon>
        <taxon>Fungi</taxon>
        <taxon>Dikarya</taxon>
        <taxon>Basidiomycota</taxon>
        <taxon>Agaricomycotina</taxon>
        <taxon>Tremellomycetes</taxon>
        <taxon>Filobasidiales</taxon>
        <taxon>Filobasidiaceae</taxon>
        <taxon>Naganishia</taxon>
    </lineage>
</organism>
<dbReference type="PROSITE" id="PS50048">
    <property type="entry name" value="ZN2_CY6_FUNGAL_2"/>
    <property type="match status" value="1"/>
</dbReference>
<dbReference type="GO" id="GO:0008270">
    <property type="term" value="F:zinc ion binding"/>
    <property type="evidence" value="ECO:0007669"/>
    <property type="project" value="InterPro"/>
</dbReference>
<dbReference type="AlphaFoldDB" id="A0A8H3TPM0"/>
<feature type="compositionally biased region" description="Polar residues" evidence="3">
    <location>
        <begin position="95"/>
        <end position="110"/>
    </location>
</feature>
<evidence type="ECO:0000256" key="1">
    <source>
        <dbReference type="ARBA" id="ARBA00004123"/>
    </source>
</evidence>
<dbReference type="PANTHER" id="PTHR37534">
    <property type="entry name" value="TRANSCRIPTIONAL ACTIVATOR PROTEIN UGA3"/>
    <property type="match status" value="1"/>
</dbReference>
<comment type="caution">
    <text evidence="5">The sequence shown here is derived from an EMBL/GenBank/DDBJ whole genome shotgun (WGS) entry which is preliminary data.</text>
</comment>
<dbReference type="Gene3D" id="4.10.240.10">
    <property type="entry name" value="Zn(2)-C6 fungal-type DNA-binding domain"/>
    <property type="match status" value="1"/>
</dbReference>
<accession>A0A8H3TPM0</accession>
<sequence>MPSSHQFADREDSVPEVSTNDPPNDRPQNKRPKYTRTRGVGCETCRRRKKKCAGIDAIFKTCLGCRKNGLLCLPWGSEHPQYPANGVETSRSRPSESMQEGANANARTTNSSFVREQSDVVGPLALPEHTREVANFVTTHEPLPVPGIFQQDTEASYAGLEVPMTPNTQAIWMALIQYTEPGIPMEDEAIRRKDGRGRVSGPADPGYGMLGTGVSLATTPVSTDETLTMEYALDPRTDLRKHPHTQHLLDLYLEIADCWLPTFPPGSNNPIRTAVAGLHDSPASICVRSALASAYLRCVNGGKEVREGSRTLGVDLERLFVDTAISSISANPPDLSLSNKLWCIIDLQLYYFTHSSARQGMEIMKMAEDIIHQEFGESPELVMSLLYRQQTFGARIFALGDISRCILDRGKRCVFDLIGKNDENPPIPHAMALGAYDSTWVSGNAWLGMPLSIGVDLAAVVDLVADMKDAEQTYGARIPTKHTEGFRDRGFAIEGRIRRKDFAGERGDGDRDGEPIGVVLGDLWKATALTILYQSVFHYGPLHPHLRDALAEMRRTLSIAFQHSFRTPAPTHLPHLFGYLSCPVFFAGTLAIAPQDRQWVRRMLERLGPEQAWRDNAALLEGVWREMDDTGWAVDWYAYMVEHERWAGFY</sequence>
<gene>
    <name evidence="5" type="ORF">NliqN6_1277</name>
</gene>
<name>A0A8H3TPM0_9TREE</name>
<dbReference type="GO" id="GO:0000981">
    <property type="term" value="F:DNA-binding transcription factor activity, RNA polymerase II-specific"/>
    <property type="evidence" value="ECO:0007669"/>
    <property type="project" value="InterPro"/>
</dbReference>